<dbReference type="InterPro" id="IPR053134">
    <property type="entry name" value="RNA-dir_DNA_polymerase"/>
</dbReference>
<dbReference type="PANTHER" id="PTHR24559">
    <property type="entry name" value="TRANSPOSON TY3-I GAG-POL POLYPROTEIN"/>
    <property type="match status" value="1"/>
</dbReference>
<dbReference type="InterPro" id="IPR036875">
    <property type="entry name" value="Znf_CCHC_sf"/>
</dbReference>
<reference evidence="4" key="1">
    <citation type="journal article" date="1997" name="Nucleic Acids Res.">
        <title>tRNAscan-SE: a program for improved detection of transfer RNA genes in genomic sequence.</title>
        <authorList>
            <person name="Lowe T.M."/>
            <person name="Eddy S.R."/>
        </authorList>
    </citation>
    <scope>NUCLEOTIDE SEQUENCE [LARGE SCALE GENOMIC DNA]</scope>
    <source>
        <strain evidence="4">r\B97-61/B2</strain>
    </source>
</reference>
<evidence type="ECO:0000259" key="3">
    <source>
        <dbReference type="PROSITE" id="PS50158"/>
    </source>
</evidence>
<dbReference type="PROSITE" id="PS50158">
    <property type="entry name" value="ZF_CCHC"/>
    <property type="match status" value="1"/>
</dbReference>
<keyword evidence="1" id="KW-0479">Metal-binding</keyword>
<feature type="domain" description="CCHC-type" evidence="3">
    <location>
        <begin position="4"/>
        <end position="18"/>
    </location>
</feature>
<dbReference type="Gene3D" id="2.40.70.10">
    <property type="entry name" value="Acid Proteases"/>
    <property type="match status" value="1"/>
</dbReference>
<feature type="compositionally biased region" description="Low complexity" evidence="2">
    <location>
        <begin position="52"/>
        <end position="66"/>
    </location>
</feature>
<reference evidence="5" key="2">
    <citation type="submission" date="2025-08" db="UniProtKB">
        <authorList>
            <consortium name="RefSeq"/>
        </authorList>
    </citation>
    <scope>IDENTIFICATION</scope>
</reference>
<dbReference type="Pfam" id="PF00098">
    <property type="entry name" value="zf-CCHC"/>
    <property type="match status" value="1"/>
</dbReference>
<dbReference type="SMART" id="SM00343">
    <property type="entry name" value="ZnF_C2HC"/>
    <property type="match status" value="1"/>
</dbReference>
<dbReference type="Pfam" id="PF08284">
    <property type="entry name" value="RVP_2"/>
    <property type="match status" value="1"/>
</dbReference>
<dbReference type="GO" id="GO:0003676">
    <property type="term" value="F:nucleic acid binding"/>
    <property type="evidence" value="ECO:0007669"/>
    <property type="project" value="InterPro"/>
</dbReference>
<evidence type="ECO:0000256" key="2">
    <source>
        <dbReference type="SAM" id="MobiDB-lite"/>
    </source>
</evidence>
<dbReference type="PANTHER" id="PTHR24559:SF447">
    <property type="entry name" value="RNA-DIRECTED DNA POLYMERASE HOMOLOG"/>
    <property type="match status" value="1"/>
</dbReference>
<dbReference type="Gene3D" id="3.30.70.270">
    <property type="match status" value="2"/>
</dbReference>
<feature type="region of interest" description="Disordered" evidence="2">
    <location>
        <begin position="43"/>
        <end position="73"/>
    </location>
</feature>
<dbReference type="GO" id="GO:0008270">
    <property type="term" value="F:zinc ion binding"/>
    <property type="evidence" value="ECO:0007669"/>
    <property type="project" value="UniProtKB-KW"/>
</dbReference>
<dbReference type="CDD" id="cd01647">
    <property type="entry name" value="RT_LTR"/>
    <property type="match status" value="1"/>
</dbReference>
<organism evidence="4 5">
    <name type="scientific">Theobroma cacao</name>
    <name type="common">Cacao</name>
    <name type="synonym">Cocoa</name>
    <dbReference type="NCBI Taxonomy" id="3641"/>
    <lineage>
        <taxon>Eukaryota</taxon>
        <taxon>Viridiplantae</taxon>
        <taxon>Streptophyta</taxon>
        <taxon>Embryophyta</taxon>
        <taxon>Tracheophyta</taxon>
        <taxon>Spermatophyta</taxon>
        <taxon>Magnoliopsida</taxon>
        <taxon>eudicotyledons</taxon>
        <taxon>Gunneridae</taxon>
        <taxon>Pentapetalae</taxon>
        <taxon>rosids</taxon>
        <taxon>malvids</taxon>
        <taxon>Malvales</taxon>
        <taxon>Malvaceae</taxon>
        <taxon>Byttnerioideae</taxon>
        <taxon>Theobroma</taxon>
    </lineage>
</organism>
<proteinExistence type="predicted"/>
<accession>A0AB32VX83</accession>
<name>A0AB32VX83_THECC</name>
<dbReference type="InterPro" id="IPR043128">
    <property type="entry name" value="Rev_trsase/Diguanyl_cyclase"/>
</dbReference>
<evidence type="ECO:0000313" key="5">
    <source>
        <dbReference type="RefSeq" id="XP_017970466.1"/>
    </source>
</evidence>
<keyword evidence="1" id="KW-0863">Zinc-finger</keyword>
<dbReference type="RefSeq" id="XP_017970466.1">
    <property type="nucleotide sequence ID" value="XM_018114977.1"/>
</dbReference>
<dbReference type="Gramene" id="Tc02v2_t022970.1">
    <property type="protein sequence ID" value="Tc02v2_p022970.1"/>
    <property type="gene ID" value="Tc02v2_g022970"/>
</dbReference>
<dbReference type="AlphaFoldDB" id="A0AB32VX83"/>
<dbReference type="KEGG" id="tcc:108660710"/>
<protein>
    <submittedName>
        <fullName evidence="5">Uncharacterized protein LOC108660710</fullName>
    </submittedName>
</protein>
<dbReference type="SUPFAM" id="SSF56672">
    <property type="entry name" value="DNA/RNA polymerases"/>
    <property type="match status" value="1"/>
</dbReference>
<gene>
    <name evidence="5" type="primary">LOC108660710</name>
</gene>
<dbReference type="SUPFAM" id="SSF57756">
    <property type="entry name" value="Retrovirus zinc finger-like domains"/>
    <property type="match status" value="1"/>
</dbReference>
<dbReference type="InterPro" id="IPR021109">
    <property type="entry name" value="Peptidase_aspartic_dom_sf"/>
</dbReference>
<evidence type="ECO:0000313" key="4">
    <source>
        <dbReference type="Proteomes" id="UP000694886"/>
    </source>
</evidence>
<evidence type="ECO:0000256" key="1">
    <source>
        <dbReference type="PROSITE-ProRule" id="PRU00047"/>
    </source>
</evidence>
<dbReference type="Pfam" id="PF00078">
    <property type="entry name" value="RVT_1"/>
    <property type="match status" value="1"/>
</dbReference>
<dbReference type="InterPro" id="IPR043502">
    <property type="entry name" value="DNA/RNA_pol_sf"/>
</dbReference>
<dbReference type="Gene3D" id="3.10.10.10">
    <property type="entry name" value="HIV Type 1 Reverse Transcriptase, subunit A, domain 1"/>
    <property type="match status" value="1"/>
</dbReference>
<sequence length="352" mass="40735">MAFCYECGGIGHVKRDCPTYRHNQEMARGSIRSYFATAPTRNVKRDKGKGVTSSSQGRSTRSTQQGASGEGEARIKDRDTWVDFVLMTTLGFDVILGMDWLVSCYANVDCYCKLVKFKFPGEPSFVIYGHNSHLVDSVMAIITREVQNEKENLVATSVVNEFVDVFQEELPRLPFKREIKFRIDLISETQPISMPSYQMAPAKLKELREQLIREEDIPKIAFRTRYGHYEFLVMSFGLTNAPVAFMDLMNRVFRAYLDRFVVVFIDDILIYLRSWEEHKQHTRIVLQTLWEHRLYAKFPKCAFWLSSVGFLGHIVSKDRVQVDPNKVEAMKNWARPTTIIEIRSFLGLAGYY</sequence>
<dbReference type="InterPro" id="IPR000477">
    <property type="entry name" value="RT_dom"/>
</dbReference>
<dbReference type="GeneID" id="108660710"/>
<keyword evidence="1" id="KW-0862">Zinc</keyword>
<dbReference type="InterPro" id="IPR001878">
    <property type="entry name" value="Znf_CCHC"/>
</dbReference>
<dbReference type="Proteomes" id="UP000694886">
    <property type="component" value="Chromosome 2"/>
</dbReference>